<feature type="compositionally biased region" description="Low complexity" evidence="6">
    <location>
        <begin position="9"/>
        <end position="39"/>
    </location>
</feature>
<evidence type="ECO:0000256" key="5">
    <source>
        <dbReference type="ARBA" id="ARBA00023242"/>
    </source>
</evidence>
<dbReference type="GO" id="GO:0003700">
    <property type="term" value="F:DNA-binding transcription factor activity"/>
    <property type="evidence" value="ECO:0007669"/>
    <property type="project" value="InterPro"/>
</dbReference>
<sequence length="258" mass="27420">MEQSDGVHSNGSSSSSSSSSQPSSAMQLSSSSSKPSQEADPSKKAMKRSTKDRHTKVDGRGRRIRMPAACAARVFQLTRELGHKSEGETIEWLLHHAEPAIIAATGTGTIPANFSSLNLSARSSGSSRSSSFDSSTLLGFQHHASRPEAPAVWVAGPSEWQFPPAGATVAAPLQFMSRINFPSGPLGSILVQQPHRASSMPASHHHLGLGFSETNLGILAAMNSFNHSINSHHQHQQEQEQGGGESGDEHKRSTAKSQ</sequence>
<comment type="subcellular location">
    <subcellularLocation>
        <location evidence="1">Nucleus</location>
    </subcellularLocation>
</comment>
<evidence type="ECO:0000313" key="8">
    <source>
        <dbReference type="EMBL" id="KAJ0973244.1"/>
    </source>
</evidence>
<dbReference type="Proteomes" id="UP001085076">
    <property type="component" value="Miscellaneous, Linkage group lg05"/>
</dbReference>
<feature type="domain" description="TCP" evidence="7">
    <location>
        <begin position="50"/>
        <end position="104"/>
    </location>
</feature>
<evidence type="ECO:0000256" key="2">
    <source>
        <dbReference type="ARBA" id="ARBA00023015"/>
    </source>
</evidence>
<organism evidence="8 9">
    <name type="scientific">Dioscorea zingiberensis</name>
    <dbReference type="NCBI Taxonomy" id="325984"/>
    <lineage>
        <taxon>Eukaryota</taxon>
        <taxon>Viridiplantae</taxon>
        <taxon>Streptophyta</taxon>
        <taxon>Embryophyta</taxon>
        <taxon>Tracheophyta</taxon>
        <taxon>Spermatophyta</taxon>
        <taxon>Magnoliopsida</taxon>
        <taxon>Liliopsida</taxon>
        <taxon>Dioscoreales</taxon>
        <taxon>Dioscoreaceae</taxon>
        <taxon>Dioscorea</taxon>
    </lineage>
</organism>
<accession>A0A9D5CI22</accession>
<dbReference type="GO" id="GO:0005634">
    <property type="term" value="C:nucleus"/>
    <property type="evidence" value="ECO:0007669"/>
    <property type="project" value="UniProtKB-SubCell"/>
</dbReference>
<evidence type="ECO:0000313" key="9">
    <source>
        <dbReference type="Proteomes" id="UP001085076"/>
    </source>
</evidence>
<feature type="compositionally biased region" description="Basic residues" evidence="6">
    <location>
        <begin position="44"/>
        <end position="54"/>
    </location>
</feature>
<evidence type="ECO:0000256" key="6">
    <source>
        <dbReference type="SAM" id="MobiDB-lite"/>
    </source>
</evidence>
<dbReference type="InterPro" id="IPR017887">
    <property type="entry name" value="TF_TCP_subgr"/>
</dbReference>
<keyword evidence="4" id="KW-0804">Transcription</keyword>
<keyword evidence="2" id="KW-0805">Transcription regulation</keyword>
<dbReference type="EMBL" id="JAGGNH010000005">
    <property type="protein sequence ID" value="KAJ0973244.1"/>
    <property type="molecule type" value="Genomic_DNA"/>
</dbReference>
<evidence type="ECO:0000256" key="4">
    <source>
        <dbReference type="ARBA" id="ARBA00023163"/>
    </source>
</evidence>
<keyword evidence="9" id="KW-1185">Reference proteome</keyword>
<proteinExistence type="predicted"/>
<name>A0A9D5CI22_9LILI</name>
<gene>
    <name evidence="8" type="ORF">J5N97_021203</name>
</gene>
<protein>
    <recommendedName>
        <fullName evidence="7">TCP domain-containing protein</fullName>
    </recommendedName>
</protein>
<dbReference type="PANTHER" id="PTHR31072:SF170">
    <property type="entry name" value="TRANSCRIPTION FACTOR TCP15-RELATED"/>
    <property type="match status" value="1"/>
</dbReference>
<dbReference type="PANTHER" id="PTHR31072">
    <property type="entry name" value="TRANSCRIPTION FACTOR TCP4-RELATED"/>
    <property type="match status" value="1"/>
</dbReference>
<comment type="caution">
    <text evidence="8">The sequence shown here is derived from an EMBL/GenBank/DDBJ whole genome shotgun (WGS) entry which is preliminary data.</text>
</comment>
<feature type="region of interest" description="Disordered" evidence="6">
    <location>
        <begin position="229"/>
        <end position="258"/>
    </location>
</feature>
<feature type="region of interest" description="Disordered" evidence="6">
    <location>
        <begin position="1"/>
        <end position="65"/>
    </location>
</feature>
<dbReference type="PROSITE" id="PS51369">
    <property type="entry name" value="TCP"/>
    <property type="match status" value="1"/>
</dbReference>
<evidence type="ECO:0000259" key="7">
    <source>
        <dbReference type="PROSITE" id="PS51369"/>
    </source>
</evidence>
<dbReference type="InterPro" id="IPR005333">
    <property type="entry name" value="Transcription_factor_TCP"/>
</dbReference>
<evidence type="ECO:0000256" key="1">
    <source>
        <dbReference type="ARBA" id="ARBA00004123"/>
    </source>
</evidence>
<dbReference type="OrthoDB" id="1923470at2759"/>
<dbReference type="GO" id="GO:0043565">
    <property type="term" value="F:sequence-specific DNA binding"/>
    <property type="evidence" value="ECO:0007669"/>
    <property type="project" value="TreeGrafter"/>
</dbReference>
<keyword evidence="5" id="KW-0539">Nucleus</keyword>
<evidence type="ECO:0000256" key="3">
    <source>
        <dbReference type="ARBA" id="ARBA00023125"/>
    </source>
</evidence>
<dbReference type="Pfam" id="PF03634">
    <property type="entry name" value="TCP"/>
    <property type="match status" value="1"/>
</dbReference>
<keyword evidence="3" id="KW-0238">DNA-binding</keyword>
<dbReference type="AlphaFoldDB" id="A0A9D5CI22"/>
<reference evidence="8" key="1">
    <citation type="submission" date="2021-03" db="EMBL/GenBank/DDBJ databases">
        <authorList>
            <person name="Li Z."/>
            <person name="Yang C."/>
        </authorList>
    </citation>
    <scope>NUCLEOTIDE SEQUENCE</scope>
    <source>
        <strain evidence="8">Dzin_1.0</strain>
        <tissue evidence="8">Leaf</tissue>
    </source>
</reference>
<reference evidence="8" key="2">
    <citation type="journal article" date="2022" name="Hortic Res">
        <title>The genome of Dioscorea zingiberensis sheds light on the biosynthesis, origin and evolution of the medicinally important diosgenin saponins.</title>
        <authorList>
            <person name="Li Y."/>
            <person name="Tan C."/>
            <person name="Li Z."/>
            <person name="Guo J."/>
            <person name="Li S."/>
            <person name="Chen X."/>
            <person name="Wang C."/>
            <person name="Dai X."/>
            <person name="Yang H."/>
            <person name="Song W."/>
            <person name="Hou L."/>
            <person name="Xu J."/>
            <person name="Tong Z."/>
            <person name="Xu A."/>
            <person name="Yuan X."/>
            <person name="Wang W."/>
            <person name="Yang Q."/>
            <person name="Chen L."/>
            <person name="Sun Z."/>
            <person name="Wang K."/>
            <person name="Pan B."/>
            <person name="Chen J."/>
            <person name="Bao Y."/>
            <person name="Liu F."/>
            <person name="Qi X."/>
            <person name="Gang D.R."/>
            <person name="Wen J."/>
            <person name="Li J."/>
        </authorList>
    </citation>
    <scope>NUCLEOTIDE SEQUENCE</scope>
    <source>
        <strain evidence="8">Dzin_1.0</strain>
    </source>
</reference>